<dbReference type="Pfam" id="PF00929">
    <property type="entry name" value="RNase_T"/>
    <property type="match status" value="1"/>
</dbReference>
<dbReference type="FunFam" id="3.30.420.10:FF:000031">
    <property type="entry name" value="RNA exonuclease 1"/>
    <property type="match status" value="1"/>
</dbReference>
<organism evidence="9 10">
    <name type="scientific">Tetragonisca angustula</name>
    <dbReference type="NCBI Taxonomy" id="166442"/>
    <lineage>
        <taxon>Eukaryota</taxon>
        <taxon>Metazoa</taxon>
        <taxon>Ecdysozoa</taxon>
        <taxon>Arthropoda</taxon>
        <taxon>Hexapoda</taxon>
        <taxon>Insecta</taxon>
        <taxon>Pterygota</taxon>
        <taxon>Neoptera</taxon>
        <taxon>Endopterygota</taxon>
        <taxon>Hymenoptera</taxon>
        <taxon>Apocrita</taxon>
        <taxon>Aculeata</taxon>
        <taxon>Apoidea</taxon>
        <taxon>Anthophila</taxon>
        <taxon>Apidae</taxon>
        <taxon>Tetragonisca</taxon>
    </lineage>
</organism>
<keyword evidence="4" id="KW-0378">Hydrolase</keyword>
<feature type="compositionally biased region" description="Basic and acidic residues" evidence="7">
    <location>
        <begin position="243"/>
        <end position="252"/>
    </location>
</feature>
<dbReference type="GO" id="GO:0003676">
    <property type="term" value="F:nucleic acid binding"/>
    <property type="evidence" value="ECO:0007669"/>
    <property type="project" value="InterPro"/>
</dbReference>
<feature type="compositionally biased region" description="Low complexity" evidence="7">
    <location>
        <begin position="253"/>
        <end position="264"/>
    </location>
</feature>
<dbReference type="Gene3D" id="3.30.420.10">
    <property type="entry name" value="Ribonuclease H-like superfamily/Ribonuclease H"/>
    <property type="match status" value="1"/>
</dbReference>
<feature type="compositionally biased region" description="Low complexity" evidence="7">
    <location>
        <begin position="39"/>
        <end position="62"/>
    </location>
</feature>
<keyword evidence="6" id="KW-0539">Nucleus</keyword>
<keyword evidence="10" id="KW-1185">Reference proteome</keyword>
<dbReference type="Proteomes" id="UP001432146">
    <property type="component" value="Unassembled WGS sequence"/>
</dbReference>
<dbReference type="GO" id="GO:0010629">
    <property type="term" value="P:negative regulation of gene expression"/>
    <property type="evidence" value="ECO:0007669"/>
    <property type="project" value="UniProtKB-ARBA"/>
</dbReference>
<dbReference type="InterPro" id="IPR034922">
    <property type="entry name" value="REX1-like_exo"/>
</dbReference>
<accession>A0AAW0ZUH6</accession>
<comment type="similarity">
    <text evidence="2">Belongs to the REXO1/REXO3 family.</text>
</comment>
<feature type="compositionally biased region" description="Basic residues" evidence="7">
    <location>
        <begin position="71"/>
        <end position="81"/>
    </location>
</feature>
<proteinExistence type="inferred from homology"/>
<dbReference type="PANTHER" id="PTHR12801">
    <property type="entry name" value="RNA EXONUCLEASE REXO1 / RECO3 FAMILY MEMBER-RELATED"/>
    <property type="match status" value="1"/>
</dbReference>
<protein>
    <recommendedName>
        <fullName evidence="8">Exonuclease domain-containing protein</fullName>
    </recommendedName>
</protein>
<keyword evidence="5" id="KW-0269">Exonuclease</keyword>
<feature type="region of interest" description="Disordered" evidence="7">
    <location>
        <begin position="221"/>
        <end position="276"/>
    </location>
</feature>
<comment type="caution">
    <text evidence="9">The sequence shown here is derived from an EMBL/GenBank/DDBJ whole genome shotgun (WGS) entry which is preliminary data.</text>
</comment>
<dbReference type="InterPro" id="IPR012337">
    <property type="entry name" value="RNaseH-like_sf"/>
</dbReference>
<dbReference type="InterPro" id="IPR013520">
    <property type="entry name" value="Ribonucl_H"/>
</dbReference>
<feature type="compositionally biased region" description="Basic and acidic residues" evidence="7">
    <location>
        <begin position="82"/>
        <end position="92"/>
    </location>
</feature>
<dbReference type="CDD" id="cd06145">
    <property type="entry name" value="REX1_like"/>
    <property type="match status" value="1"/>
</dbReference>
<reference evidence="9 10" key="1">
    <citation type="submission" date="2024-05" db="EMBL/GenBank/DDBJ databases">
        <title>The nuclear and mitochondrial genome assemblies of Tetragonisca angustula (Apidae: Meliponini), a tiny yet remarkable pollinator in the Neotropics.</title>
        <authorList>
            <person name="Ferrari R."/>
            <person name="Ricardo P.C."/>
            <person name="Dias F.C."/>
            <person name="Araujo N.S."/>
            <person name="Soares D.O."/>
            <person name="Zhou Q.-S."/>
            <person name="Zhu C.-D."/>
            <person name="Coutinho L."/>
            <person name="Airas M.C."/>
            <person name="Batista T.M."/>
        </authorList>
    </citation>
    <scope>NUCLEOTIDE SEQUENCE [LARGE SCALE GENOMIC DNA]</scope>
    <source>
        <strain evidence="9">ASF017062</strain>
        <tissue evidence="9">Abdomen</tissue>
    </source>
</reference>
<dbReference type="EMBL" id="JAWNGG020000115">
    <property type="protein sequence ID" value="KAK9301266.1"/>
    <property type="molecule type" value="Genomic_DNA"/>
</dbReference>
<feature type="region of interest" description="Disordered" evidence="7">
    <location>
        <begin position="1"/>
        <end position="106"/>
    </location>
</feature>
<evidence type="ECO:0000256" key="4">
    <source>
        <dbReference type="ARBA" id="ARBA00022801"/>
    </source>
</evidence>
<gene>
    <name evidence="9" type="ORF">QLX08_006339</name>
</gene>
<evidence type="ECO:0000256" key="6">
    <source>
        <dbReference type="ARBA" id="ARBA00023242"/>
    </source>
</evidence>
<comment type="subcellular location">
    <subcellularLocation>
        <location evidence="1">Nucleus</location>
    </subcellularLocation>
</comment>
<dbReference type="PANTHER" id="PTHR12801:SF115">
    <property type="entry name" value="FI18136P1-RELATED"/>
    <property type="match status" value="1"/>
</dbReference>
<evidence type="ECO:0000313" key="10">
    <source>
        <dbReference type="Proteomes" id="UP001432146"/>
    </source>
</evidence>
<feature type="compositionally biased region" description="Polar residues" evidence="7">
    <location>
        <begin position="28"/>
        <end position="38"/>
    </location>
</feature>
<dbReference type="GO" id="GO:0004527">
    <property type="term" value="F:exonuclease activity"/>
    <property type="evidence" value="ECO:0007669"/>
    <property type="project" value="UniProtKB-KW"/>
</dbReference>
<evidence type="ECO:0000313" key="9">
    <source>
        <dbReference type="EMBL" id="KAK9301266.1"/>
    </source>
</evidence>
<dbReference type="SUPFAM" id="SSF53098">
    <property type="entry name" value="Ribonuclease H-like"/>
    <property type="match status" value="1"/>
</dbReference>
<name>A0AAW0ZUH6_9HYME</name>
<dbReference type="InterPro" id="IPR047021">
    <property type="entry name" value="REXO1/3/4-like"/>
</dbReference>
<feature type="domain" description="Exonuclease" evidence="8">
    <location>
        <begin position="377"/>
        <end position="534"/>
    </location>
</feature>
<dbReference type="AlphaFoldDB" id="A0AAW0ZUH6"/>
<dbReference type="GO" id="GO:0005634">
    <property type="term" value="C:nucleus"/>
    <property type="evidence" value="ECO:0007669"/>
    <property type="project" value="UniProtKB-SubCell"/>
</dbReference>
<sequence length="534" mass="60282">MLLEAGMLEPGKRCECKTNRALAKATPSDGSKNARTTTSDASSSGAQSSPSSSSSSSSSSSRSTKEDRANLSRRQRKNRTKNPREQQREPHEQGQQQQQTHHPSHTTFDEVPKWQFMPQAQMYLCQQNMMIVRLKGLDGFVSAVRQKMWLNDANLVTVLHRYTLPWDQLIRYGYPMECSHFPGSVMIVNHFPLKHRIRRHYGLDVNAREFVPGSHGTWLATESEADSGNSSASSDLEQESSSDSEKNSDKKSTCSSSSDFASQEASRRNSAAQLPENKVHVMERNCARCNKSFYVNLDGSYVSEDHCNYHWGKLRNELVDYTETRMWDCCHGEYNQAGCTTAKMHVWTGLTQGMNGPFDGFVRTQVARFVPEDGNYGVYALDCEMCFSRRGLELAKVTVVDINGSVVYDTLVKPEAEVIDYSTRYSGITEHDLANVSKTLKDVQNDLTSFIHAETILIGHGLENDLRALRLIHTMVIDTSALYPHYLGFPFRCSLKALARGLLRREIQIREHDSVEDARAALDLVLKKIEYEFC</sequence>
<evidence type="ECO:0000256" key="5">
    <source>
        <dbReference type="ARBA" id="ARBA00022839"/>
    </source>
</evidence>
<evidence type="ECO:0000256" key="1">
    <source>
        <dbReference type="ARBA" id="ARBA00004123"/>
    </source>
</evidence>
<evidence type="ECO:0000256" key="2">
    <source>
        <dbReference type="ARBA" id="ARBA00006357"/>
    </source>
</evidence>
<dbReference type="InterPro" id="IPR036397">
    <property type="entry name" value="RNaseH_sf"/>
</dbReference>
<evidence type="ECO:0000259" key="8">
    <source>
        <dbReference type="SMART" id="SM00479"/>
    </source>
</evidence>
<keyword evidence="3" id="KW-0540">Nuclease</keyword>
<feature type="compositionally biased region" description="Low complexity" evidence="7">
    <location>
        <begin position="226"/>
        <end position="235"/>
    </location>
</feature>
<evidence type="ECO:0000256" key="3">
    <source>
        <dbReference type="ARBA" id="ARBA00022722"/>
    </source>
</evidence>
<dbReference type="SMART" id="SM00479">
    <property type="entry name" value="EXOIII"/>
    <property type="match status" value="1"/>
</dbReference>
<evidence type="ECO:0000256" key="7">
    <source>
        <dbReference type="SAM" id="MobiDB-lite"/>
    </source>
</evidence>